<keyword evidence="2" id="KW-1185">Reference proteome</keyword>
<sequence>MEASIYGGVCICPPDTKKHGESQHVKRCESVGRCKDTKVIKQQAHE</sequence>
<evidence type="ECO:0000313" key="1">
    <source>
        <dbReference type="EnsemblProtists" id="PYU1_T008910"/>
    </source>
</evidence>
<reference evidence="1" key="3">
    <citation type="submission" date="2015-02" db="UniProtKB">
        <authorList>
            <consortium name="EnsemblProtists"/>
        </authorList>
    </citation>
    <scope>IDENTIFICATION</scope>
    <source>
        <strain evidence="1">DAOM BR144</strain>
    </source>
</reference>
<dbReference type="EnsemblProtists" id="PYU1_T008910">
    <property type="protein sequence ID" value="PYU1_T008910"/>
    <property type="gene ID" value="PYU1_G008892"/>
</dbReference>
<protein>
    <submittedName>
        <fullName evidence="1">Uncharacterized protein</fullName>
    </submittedName>
</protein>
<name>K3WVB2_GLOUD</name>
<evidence type="ECO:0000313" key="2">
    <source>
        <dbReference type="Proteomes" id="UP000019132"/>
    </source>
</evidence>
<reference evidence="2" key="2">
    <citation type="submission" date="2010-04" db="EMBL/GenBank/DDBJ databases">
        <authorList>
            <person name="Buell R."/>
            <person name="Hamilton J."/>
            <person name="Hostetler J."/>
        </authorList>
    </citation>
    <scope>NUCLEOTIDE SEQUENCE [LARGE SCALE GENOMIC DNA]</scope>
    <source>
        <strain evidence="2">DAOM:BR144</strain>
    </source>
</reference>
<reference evidence="2" key="1">
    <citation type="journal article" date="2010" name="Genome Biol.">
        <title>Genome sequence of the necrotrophic plant pathogen Pythium ultimum reveals original pathogenicity mechanisms and effector repertoire.</title>
        <authorList>
            <person name="Levesque C.A."/>
            <person name="Brouwer H."/>
            <person name="Cano L."/>
            <person name="Hamilton J.P."/>
            <person name="Holt C."/>
            <person name="Huitema E."/>
            <person name="Raffaele S."/>
            <person name="Robideau G.P."/>
            <person name="Thines M."/>
            <person name="Win J."/>
            <person name="Zerillo M.M."/>
            <person name="Beakes G.W."/>
            <person name="Boore J.L."/>
            <person name="Busam D."/>
            <person name="Dumas B."/>
            <person name="Ferriera S."/>
            <person name="Fuerstenberg S.I."/>
            <person name="Gachon C.M."/>
            <person name="Gaulin E."/>
            <person name="Govers F."/>
            <person name="Grenville-Briggs L."/>
            <person name="Horner N."/>
            <person name="Hostetler J."/>
            <person name="Jiang R.H."/>
            <person name="Johnson J."/>
            <person name="Krajaejun T."/>
            <person name="Lin H."/>
            <person name="Meijer H.J."/>
            <person name="Moore B."/>
            <person name="Morris P."/>
            <person name="Phuntmart V."/>
            <person name="Puiu D."/>
            <person name="Shetty J."/>
            <person name="Stajich J.E."/>
            <person name="Tripathy S."/>
            <person name="Wawra S."/>
            <person name="van West P."/>
            <person name="Whitty B.R."/>
            <person name="Coutinho P.M."/>
            <person name="Henrissat B."/>
            <person name="Martin F."/>
            <person name="Thomas P.D."/>
            <person name="Tyler B.M."/>
            <person name="De Vries R.P."/>
            <person name="Kamoun S."/>
            <person name="Yandell M."/>
            <person name="Tisserat N."/>
            <person name="Buell C.R."/>
        </authorList>
    </citation>
    <scope>NUCLEOTIDE SEQUENCE</scope>
    <source>
        <strain evidence="2">DAOM:BR144</strain>
    </source>
</reference>
<dbReference type="VEuPathDB" id="FungiDB:PYU1_G008892"/>
<dbReference type="EMBL" id="GL376599">
    <property type="status" value="NOT_ANNOTATED_CDS"/>
    <property type="molecule type" value="Genomic_DNA"/>
</dbReference>
<organism evidence="1 2">
    <name type="scientific">Globisporangium ultimum (strain ATCC 200006 / CBS 805.95 / DAOM BR144)</name>
    <name type="common">Pythium ultimum</name>
    <dbReference type="NCBI Taxonomy" id="431595"/>
    <lineage>
        <taxon>Eukaryota</taxon>
        <taxon>Sar</taxon>
        <taxon>Stramenopiles</taxon>
        <taxon>Oomycota</taxon>
        <taxon>Peronosporomycetes</taxon>
        <taxon>Pythiales</taxon>
        <taxon>Pythiaceae</taxon>
        <taxon>Globisporangium</taxon>
    </lineage>
</organism>
<dbReference type="InParanoid" id="K3WVB2"/>
<proteinExistence type="predicted"/>
<accession>K3WVB2</accession>
<dbReference type="AlphaFoldDB" id="K3WVB2"/>
<dbReference type="HOGENOM" id="CLU_3192565_0_0_1"/>
<dbReference type="Proteomes" id="UP000019132">
    <property type="component" value="Unassembled WGS sequence"/>
</dbReference>